<dbReference type="CDD" id="cd00093">
    <property type="entry name" value="HTH_XRE"/>
    <property type="match status" value="1"/>
</dbReference>
<dbReference type="PROSITE" id="PS50943">
    <property type="entry name" value="HTH_CROC1"/>
    <property type="match status" value="1"/>
</dbReference>
<name>A0A6I4MTW5_9ACTN</name>
<dbReference type="AlphaFoldDB" id="A0A6I4MTW5"/>
<dbReference type="Gene3D" id="1.10.260.40">
    <property type="entry name" value="lambda repressor-like DNA-binding domains"/>
    <property type="match status" value="1"/>
</dbReference>
<dbReference type="Pfam" id="PF13560">
    <property type="entry name" value="HTH_31"/>
    <property type="match status" value="1"/>
</dbReference>
<reference evidence="4" key="1">
    <citation type="submission" date="2019-12" db="EMBL/GenBank/DDBJ databases">
        <title>Actinomadura physcomitrii sp. nov., a novel actinomycete isolated from moss [Physcomitrium sphaericum (Ludw) Fuernr].</title>
        <authorList>
            <person name="Zhuang X."/>
        </authorList>
    </citation>
    <scope>NUCLEOTIDE SEQUENCE [LARGE SCALE GENOMIC DNA]</scope>
    <source>
        <strain evidence="4">LD22</strain>
    </source>
</reference>
<dbReference type="Gene3D" id="3.40.50.2300">
    <property type="match status" value="1"/>
</dbReference>
<accession>A0A6I4MTW5</accession>
<dbReference type="SUPFAM" id="SSF47413">
    <property type="entry name" value="lambda repressor-like DNA-binding domains"/>
    <property type="match status" value="1"/>
</dbReference>
<dbReference type="InterPro" id="IPR010982">
    <property type="entry name" value="Lambda_DNA-bd_dom_sf"/>
</dbReference>
<feature type="domain" description="Response regulatory" evidence="2">
    <location>
        <begin position="92"/>
        <end position="206"/>
    </location>
</feature>
<feature type="domain" description="HTH cro/C1-type" evidence="3">
    <location>
        <begin position="2"/>
        <end position="56"/>
    </location>
</feature>
<evidence type="ECO:0000259" key="3">
    <source>
        <dbReference type="PROSITE" id="PS50943"/>
    </source>
</evidence>
<dbReference type="InterPro" id="IPR011006">
    <property type="entry name" value="CheY-like_superfamily"/>
</dbReference>
<sequence length="206" mass="22109">MLRRLLDGSGLTVRQLAQRAGCSPGTVSYALRGVTVPREELFERLVRACDGEPGDWRAIYEQAAEAARAARRPAARTPEADVSAPAGGRHVTVAVIDDHPVVIEGLVSWIERDPQHRVHVVHRGGTRDEPAPAPAADADVVVLGLNETSEPVMKALRALAAQGRRVVVFSAVQEQAEIAEILRAGAVAFVARRWPSRSNPVVTISA</sequence>
<dbReference type="Proteomes" id="UP000462055">
    <property type="component" value="Unassembled WGS sequence"/>
</dbReference>
<dbReference type="RefSeq" id="WP_151598532.1">
    <property type="nucleotide sequence ID" value="NZ_WBMS02000046.1"/>
</dbReference>
<gene>
    <name evidence="4" type="ORF">F8568_038425</name>
</gene>
<dbReference type="GO" id="GO:0000160">
    <property type="term" value="P:phosphorelay signal transduction system"/>
    <property type="evidence" value="ECO:0007669"/>
    <property type="project" value="InterPro"/>
</dbReference>
<dbReference type="SMART" id="SM00530">
    <property type="entry name" value="HTH_XRE"/>
    <property type="match status" value="1"/>
</dbReference>
<dbReference type="GO" id="GO:0003677">
    <property type="term" value="F:DNA binding"/>
    <property type="evidence" value="ECO:0007669"/>
    <property type="project" value="InterPro"/>
</dbReference>
<comment type="caution">
    <text evidence="1">Lacks conserved residue(s) required for the propagation of feature annotation.</text>
</comment>
<dbReference type="InterPro" id="IPR001789">
    <property type="entry name" value="Sig_transdc_resp-reg_receiver"/>
</dbReference>
<dbReference type="SUPFAM" id="SSF52172">
    <property type="entry name" value="CheY-like"/>
    <property type="match status" value="1"/>
</dbReference>
<organism evidence="4 5">
    <name type="scientific">Actinomadura physcomitrii</name>
    <dbReference type="NCBI Taxonomy" id="2650748"/>
    <lineage>
        <taxon>Bacteria</taxon>
        <taxon>Bacillati</taxon>
        <taxon>Actinomycetota</taxon>
        <taxon>Actinomycetes</taxon>
        <taxon>Streptosporangiales</taxon>
        <taxon>Thermomonosporaceae</taxon>
        <taxon>Actinomadura</taxon>
    </lineage>
</organism>
<comment type="caution">
    <text evidence="4">The sequence shown here is derived from an EMBL/GenBank/DDBJ whole genome shotgun (WGS) entry which is preliminary data.</text>
</comment>
<evidence type="ECO:0000313" key="5">
    <source>
        <dbReference type="Proteomes" id="UP000462055"/>
    </source>
</evidence>
<evidence type="ECO:0000259" key="2">
    <source>
        <dbReference type="PROSITE" id="PS50110"/>
    </source>
</evidence>
<dbReference type="InterPro" id="IPR001387">
    <property type="entry name" value="Cro/C1-type_HTH"/>
</dbReference>
<proteinExistence type="predicted"/>
<evidence type="ECO:0000256" key="1">
    <source>
        <dbReference type="PROSITE-ProRule" id="PRU00169"/>
    </source>
</evidence>
<dbReference type="PROSITE" id="PS50110">
    <property type="entry name" value="RESPONSE_REGULATORY"/>
    <property type="match status" value="1"/>
</dbReference>
<dbReference type="EMBL" id="WBMS02000046">
    <property type="protein sequence ID" value="MWA06129.1"/>
    <property type="molecule type" value="Genomic_DNA"/>
</dbReference>
<evidence type="ECO:0000313" key="4">
    <source>
        <dbReference type="EMBL" id="MWA06129.1"/>
    </source>
</evidence>
<keyword evidence="5" id="KW-1185">Reference proteome</keyword>
<protein>
    <submittedName>
        <fullName evidence="4">Helix-turn-helix domain-containing protein</fullName>
    </submittedName>
</protein>